<feature type="transmembrane region" description="Helical" evidence="1">
    <location>
        <begin position="307"/>
        <end position="324"/>
    </location>
</feature>
<comment type="caution">
    <text evidence="2">The sequence shown here is derived from an EMBL/GenBank/DDBJ whole genome shotgun (WGS) entry which is preliminary data.</text>
</comment>
<feature type="transmembrane region" description="Helical" evidence="1">
    <location>
        <begin position="281"/>
        <end position="300"/>
    </location>
</feature>
<proteinExistence type="predicted"/>
<dbReference type="OrthoDB" id="1708273at2"/>
<keyword evidence="1" id="KW-0472">Membrane</keyword>
<accession>A0A9X2S6T8</accession>
<reference evidence="2" key="1">
    <citation type="submission" date="2022-07" db="EMBL/GenBank/DDBJ databases">
        <title>Enhanced cultured diversity of the mouse gut microbiota enables custom-made synthetic communities.</title>
        <authorList>
            <person name="Afrizal A."/>
        </authorList>
    </citation>
    <scope>NUCLEOTIDE SEQUENCE</scope>
    <source>
        <strain evidence="2">DSM 29482</strain>
    </source>
</reference>
<sequence length="399" mass="45974">MKLMFTEMKRILKNPIFWITVVLIFVFIQSQFGSELNMSKMNRPLPNQENYGMTKTNDMATIRENAMGHLLQEYSINSYTTYPYGFYRDIELNKEKNEQISKVISALSGISLEDIKKLQNDSGTYQAKPDDKIFNPKVTDEQFIELMDKVDELLGGGSVYSKKLISSRFGERPKTYDEAVKDYELMIKKDKISGAYARVFCDYAGIVIGIIPVFLAVAFWFQDKRSKCEDLLFTRSVSSSKLIISRYLALLILLSIFLMAIASYYNLQIIKDFGWNKTNPLYFYGYTLIWLMPTLMVVLSLGIFSTVATNSPLGILVMMIWWFLDVMKGARSIDGGYGHSLVLRHNIVGNTQLYLNNKNMIFINRGIYVLLAIVILFISMKIYDLKREGEVFVYGIYKK</sequence>
<keyword evidence="3" id="KW-1185">Reference proteome</keyword>
<dbReference type="EMBL" id="JANJZL010000004">
    <property type="protein sequence ID" value="MCR2044012.1"/>
    <property type="molecule type" value="Genomic_DNA"/>
</dbReference>
<name>A0A9X2S6T8_9FIRM</name>
<keyword evidence="1" id="KW-1133">Transmembrane helix</keyword>
<organism evidence="2 3">
    <name type="scientific">Anaerosalibacter massiliensis</name>
    <dbReference type="NCBI Taxonomy" id="1347392"/>
    <lineage>
        <taxon>Bacteria</taxon>
        <taxon>Bacillati</taxon>
        <taxon>Bacillota</taxon>
        <taxon>Tissierellia</taxon>
        <taxon>Tissierellales</taxon>
        <taxon>Sporanaerobacteraceae</taxon>
        <taxon>Anaerosalibacter</taxon>
    </lineage>
</organism>
<feature type="transmembrane region" description="Helical" evidence="1">
    <location>
        <begin position="203"/>
        <end position="221"/>
    </location>
</feature>
<keyword evidence="1" id="KW-0812">Transmembrane</keyword>
<gene>
    <name evidence="2" type="ORF">NSA23_07740</name>
</gene>
<evidence type="ECO:0000313" key="2">
    <source>
        <dbReference type="EMBL" id="MCR2044012.1"/>
    </source>
</evidence>
<dbReference type="AlphaFoldDB" id="A0A9X2S6T8"/>
<dbReference type="Proteomes" id="UP001142078">
    <property type="component" value="Unassembled WGS sequence"/>
</dbReference>
<protein>
    <submittedName>
        <fullName evidence="2">ABC transporter permease</fullName>
    </submittedName>
</protein>
<feature type="transmembrane region" description="Helical" evidence="1">
    <location>
        <begin position="242"/>
        <end position="261"/>
    </location>
</feature>
<evidence type="ECO:0000313" key="3">
    <source>
        <dbReference type="Proteomes" id="UP001142078"/>
    </source>
</evidence>
<evidence type="ECO:0000256" key="1">
    <source>
        <dbReference type="SAM" id="Phobius"/>
    </source>
</evidence>
<dbReference type="RefSeq" id="WP_042682976.1">
    <property type="nucleotide sequence ID" value="NZ_CABKTM010000049.1"/>
</dbReference>
<feature type="transmembrane region" description="Helical" evidence="1">
    <location>
        <begin position="360"/>
        <end position="378"/>
    </location>
</feature>